<evidence type="ECO:0000313" key="1">
    <source>
        <dbReference type="EMBL" id="KAJ9663653.1"/>
    </source>
</evidence>
<reference evidence="1" key="1">
    <citation type="submission" date="2022-10" db="EMBL/GenBank/DDBJ databases">
        <title>Culturing micro-colonial fungi from biological soil crusts in the Mojave desert and describing Neophaeococcomyces mojavensis, and introducing the new genera and species Taxawa tesnikishii.</title>
        <authorList>
            <person name="Kurbessoian T."/>
            <person name="Stajich J.E."/>
        </authorList>
    </citation>
    <scope>NUCLEOTIDE SEQUENCE</scope>
    <source>
        <strain evidence="1">JES_112</strain>
    </source>
</reference>
<sequence>MDGIQSKIEAAAPRNRELLQILSETDYARPALEQQKRYIVDVENEIKQVDQKIKTLEEQRKKELKDHEKYRDSVMKRFAYKVGRKEAKFKEKASKEEREYFDVLQEEHKTKEVRKNLDAALTEAQKARAELENALAKHKQAQKDLDDLYDSIFEGPSPGYPEEDTKEKEAHVALDQYHNMRVRAEAEKQVANILSNAQARMNAAKNHLAEARSLSQMDMFGGGAMTDMMERNALHQAEIALTEAKMSVDQAQRLSPEVHPMPVVQIAQGHLLTDVFFDNIFTDMDFHEKIKQSQLQQERALQDVNNQLAAAKGRYNSLEQQMRQLADSLENARAALQHIRQEAFQKAAH</sequence>
<gene>
    <name evidence="1" type="ORF">H2198_000665</name>
</gene>
<protein>
    <submittedName>
        <fullName evidence="1">Uncharacterized protein</fullName>
    </submittedName>
</protein>
<comment type="caution">
    <text evidence="1">The sequence shown here is derived from an EMBL/GenBank/DDBJ whole genome shotgun (WGS) entry which is preliminary data.</text>
</comment>
<keyword evidence="2" id="KW-1185">Reference proteome</keyword>
<dbReference type="EMBL" id="JAPDRQ010000007">
    <property type="protein sequence ID" value="KAJ9663653.1"/>
    <property type="molecule type" value="Genomic_DNA"/>
</dbReference>
<accession>A0ACC3AJK1</accession>
<name>A0ACC3AJK1_9EURO</name>
<organism evidence="1 2">
    <name type="scientific">Neophaeococcomyces mojaviensis</name>
    <dbReference type="NCBI Taxonomy" id="3383035"/>
    <lineage>
        <taxon>Eukaryota</taxon>
        <taxon>Fungi</taxon>
        <taxon>Dikarya</taxon>
        <taxon>Ascomycota</taxon>
        <taxon>Pezizomycotina</taxon>
        <taxon>Eurotiomycetes</taxon>
        <taxon>Chaetothyriomycetidae</taxon>
        <taxon>Chaetothyriales</taxon>
        <taxon>Chaetothyriales incertae sedis</taxon>
        <taxon>Neophaeococcomyces</taxon>
    </lineage>
</organism>
<dbReference type="Proteomes" id="UP001172386">
    <property type="component" value="Unassembled WGS sequence"/>
</dbReference>
<evidence type="ECO:0000313" key="2">
    <source>
        <dbReference type="Proteomes" id="UP001172386"/>
    </source>
</evidence>
<proteinExistence type="predicted"/>